<keyword evidence="5 10" id="KW-0547">Nucleotide-binding</keyword>
<evidence type="ECO:0000256" key="4">
    <source>
        <dbReference type="ARBA" id="ARBA00022679"/>
    </source>
</evidence>
<evidence type="ECO:0000256" key="8">
    <source>
        <dbReference type="ARBA" id="ARBA00047899"/>
    </source>
</evidence>
<feature type="compositionally biased region" description="Low complexity" evidence="11">
    <location>
        <begin position="85"/>
        <end position="97"/>
    </location>
</feature>
<evidence type="ECO:0000313" key="14">
    <source>
        <dbReference type="Proteomes" id="UP000886885"/>
    </source>
</evidence>
<comment type="similarity">
    <text evidence="1">Belongs to the protein kinase superfamily. TKL Ser/Thr protein kinase family. RAF subfamily.</text>
</comment>
<dbReference type="PROSITE" id="PS00107">
    <property type="entry name" value="PROTEIN_KINASE_ATP"/>
    <property type="match status" value="1"/>
</dbReference>
<name>A0A8X7ZDT5_POPTO</name>
<accession>A0A8X7ZDT5</accession>
<dbReference type="EMBL" id="JAAWWB010000012">
    <property type="protein sequence ID" value="KAG6769703.1"/>
    <property type="molecule type" value="Genomic_DNA"/>
</dbReference>
<dbReference type="GO" id="GO:0005524">
    <property type="term" value="F:ATP binding"/>
    <property type="evidence" value="ECO:0007669"/>
    <property type="project" value="UniProtKB-UniRule"/>
</dbReference>
<dbReference type="CDD" id="cd13999">
    <property type="entry name" value="STKc_MAP3K-like"/>
    <property type="match status" value="1"/>
</dbReference>
<dbReference type="InterPro" id="IPR055164">
    <property type="entry name" value="EDR1/CTR1/ARMC3-like_pept-like"/>
</dbReference>
<keyword evidence="6" id="KW-0418">Kinase</keyword>
<comment type="catalytic activity">
    <reaction evidence="8">
        <text>L-threonyl-[protein] + ATP = O-phospho-L-threonyl-[protein] + ADP + H(+)</text>
        <dbReference type="Rhea" id="RHEA:46608"/>
        <dbReference type="Rhea" id="RHEA-COMP:11060"/>
        <dbReference type="Rhea" id="RHEA-COMP:11605"/>
        <dbReference type="ChEBI" id="CHEBI:15378"/>
        <dbReference type="ChEBI" id="CHEBI:30013"/>
        <dbReference type="ChEBI" id="CHEBI:30616"/>
        <dbReference type="ChEBI" id="CHEBI:61977"/>
        <dbReference type="ChEBI" id="CHEBI:456216"/>
        <dbReference type="EC" id="2.7.11.1"/>
    </reaction>
</comment>
<feature type="binding site" evidence="10">
    <location>
        <position position="669"/>
    </location>
    <ligand>
        <name>ATP</name>
        <dbReference type="ChEBI" id="CHEBI:30616"/>
    </ligand>
</feature>
<evidence type="ECO:0000256" key="3">
    <source>
        <dbReference type="ARBA" id="ARBA00022527"/>
    </source>
</evidence>
<dbReference type="GO" id="GO:0010182">
    <property type="term" value="P:sugar mediated signaling pathway"/>
    <property type="evidence" value="ECO:0007669"/>
    <property type="project" value="UniProtKB-ARBA"/>
</dbReference>
<keyword evidence="14" id="KW-1185">Reference proteome</keyword>
<dbReference type="PROSITE" id="PS00108">
    <property type="entry name" value="PROTEIN_KINASE_ST"/>
    <property type="match status" value="1"/>
</dbReference>
<comment type="caution">
    <text evidence="13">The sequence shown here is derived from an EMBL/GenBank/DDBJ whole genome shotgun (WGS) entry which is preliminary data.</text>
</comment>
<evidence type="ECO:0000313" key="13">
    <source>
        <dbReference type="EMBL" id="KAG6769703.1"/>
    </source>
</evidence>
<dbReference type="InterPro" id="IPR008271">
    <property type="entry name" value="Ser/Thr_kinase_AS"/>
</dbReference>
<evidence type="ECO:0000256" key="6">
    <source>
        <dbReference type="ARBA" id="ARBA00022777"/>
    </source>
</evidence>
<dbReference type="InterPro" id="IPR017441">
    <property type="entry name" value="Protein_kinase_ATP_BS"/>
</dbReference>
<dbReference type="InterPro" id="IPR001245">
    <property type="entry name" value="Ser-Thr/Tyr_kinase_cat_dom"/>
</dbReference>
<feature type="region of interest" description="Disordered" evidence="11">
    <location>
        <begin position="592"/>
        <end position="627"/>
    </location>
</feature>
<evidence type="ECO:0000256" key="11">
    <source>
        <dbReference type="SAM" id="MobiDB-lite"/>
    </source>
</evidence>
<gene>
    <name evidence="13" type="ORF">POTOM_025364</name>
</gene>
<keyword evidence="3" id="KW-0723">Serine/threonine-protein kinase</keyword>
<dbReference type="GO" id="GO:0004674">
    <property type="term" value="F:protein serine/threonine kinase activity"/>
    <property type="evidence" value="ECO:0007669"/>
    <property type="project" value="UniProtKB-KW"/>
</dbReference>
<dbReference type="PANTHER" id="PTHR44329:SF281">
    <property type="entry name" value="SERINE_THREONINE-PROTEIN KINASE CTR1"/>
    <property type="match status" value="1"/>
</dbReference>
<evidence type="ECO:0000256" key="10">
    <source>
        <dbReference type="PROSITE-ProRule" id="PRU10141"/>
    </source>
</evidence>
<evidence type="ECO:0000256" key="2">
    <source>
        <dbReference type="ARBA" id="ARBA00012513"/>
    </source>
</evidence>
<evidence type="ECO:0000256" key="5">
    <source>
        <dbReference type="ARBA" id="ARBA00022741"/>
    </source>
</evidence>
<dbReference type="PANTHER" id="PTHR44329">
    <property type="entry name" value="SERINE/THREONINE-PROTEIN KINASE TNNI3K-RELATED"/>
    <property type="match status" value="1"/>
</dbReference>
<proteinExistence type="inferred from homology"/>
<reference evidence="13" key="1">
    <citation type="journal article" date="2020" name="bioRxiv">
        <title>Hybrid origin of Populus tomentosa Carr. identified through genome sequencing and phylogenomic analysis.</title>
        <authorList>
            <person name="An X."/>
            <person name="Gao K."/>
            <person name="Chen Z."/>
            <person name="Li J."/>
            <person name="Yang X."/>
            <person name="Yang X."/>
            <person name="Zhou J."/>
            <person name="Guo T."/>
            <person name="Zhao T."/>
            <person name="Huang S."/>
            <person name="Miao D."/>
            <person name="Khan W.U."/>
            <person name="Rao P."/>
            <person name="Ye M."/>
            <person name="Lei B."/>
            <person name="Liao W."/>
            <person name="Wang J."/>
            <person name="Ji L."/>
            <person name="Li Y."/>
            <person name="Guo B."/>
            <person name="Mustafa N.S."/>
            <person name="Li S."/>
            <person name="Yun Q."/>
            <person name="Keller S.R."/>
            <person name="Mao J."/>
            <person name="Zhang R."/>
            <person name="Strauss S.H."/>
        </authorList>
    </citation>
    <scope>NUCLEOTIDE SEQUENCE</scope>
    <source>
        <strain evidence="13">GM15</strain>
        <tissue evidence="13">Leaf</tissue>
    </source>
</reference>
<dbReference type="EC" id="2.7.11.1" evidence="2"/>
<organism evidence="13 14">
    <name type="scientific">Populus tomentosa</name>
    <name type="common">Chinese white poplar</name>
    <dbReference type="NCBI Taxonomy" id="118781"/>
    <lineage>
        <taxon>Eukaryota</taxon>
        <taxon>Viridiplantae</taxon>
        <taxon>Streptophyta</taxon>
        <taxon>Embryophyta</taxon>
        <taxon>Tracheophyta</taxon>
        <taxon>Spermatophyta</taxon>
        <taxon>Magnoliopsida</taxon>
        <taxon>eudicotyledons</taxon>
        <taxon>Gunneridae</taxon>
        <taxon>Pentapetalae</taxon>
        <taxon>rosids</taxon>
        <taxon>fabids</taxon>
        <taxon>Malpighiales</taxon>
        <taxon>Salicaceae</taxon>
        <taxon>Saliceae</taxon>
        <taxon>Populus</taxon>
    </lineage>
</organism>
<dbReference type="AlphaFoldDB" id="A0A8X7ZDT5"/>
<dbReference type="InterPro" id="IPR051681">
    <property type="entry name" value="Ser/Thr_Kinases-Pseudokinases"/>
</dbReference>
<feature type="region of interest" description="Disordered" evidence="11">
    <location>
        <begin position="84"/>
        <end position="113"/>
    </location>
</feature>
<dbReference type="InterPro" id="IPR000719">
    <property type="entry name" value="Prot_kinase_dom"/>
</dbReference>
<sequence>MEMPGRRSNYTLLSQQAEEQQQAAAAYYESSLSGDSKNNKLTIKQERSFVDWESDHRAIANQQQGNSNRIGLYPSSAAIGLQRQSSGSSFGESSLSGEYYPPTTLSTGGGNEIDQAYGYEDGNFVRAAARPPVDVPANNESSGKSWAQQTEESYQLQLALALRLSSEATCADDPHFLDPVPDESALRSNTSNSPEALSHRFWVNGCLSYFNKIPDGFYLIQGMDPYVWTVCTDLQDNGRIPSIESLKSVDPNADSSMEVVLIDRRSDPNLMELQNRVHGISCSCMTTKEVVDQLAKLVCNRMGGPASRGEDDFISIWKECSDDLKDCLESIVVPIGSLSIGLCRHRALLFKVLADTIDLPCRIAKGCKYCKRDDGSSCLVRFGLDREYLVDLVGRPGFLCEPDSLLNGPSSISISSPLRFPRIKSTESTVDFRQLAKQYFLDCQSLNLVFDDVSSGYRSSDCRRQKSVNLIKGQYELEPSNDKGELCELDGYDEEDFYKDDDERQTYVARKMLLTLKHNKVVNALSRKATLLVTLKELCISSRAKLEFDFDVSVFLLNPKCTVHDGEAPGFSMYPKKTDRTDLEISNHVQLPSNSNEISQLPPPLKVSRISGQDRNSQLLSGKTSKELSLDTEDSDIPWNDLVLKERIGAGSFGTVHRADWHGSDVAVKILMEQDFHAERFKEFLREVAIMKRLRHPNIVLFMGAVTQPPNLSIVTEYLSRGSLYRLLRKSGAREVLDERRRLNMAYDVAKGMNYLHKRNPPIVHRDLKSPNLLVDKKYTVKVCDFGLSRFKANTFLSSKSAAGTPEWMAPEVLRDELSNEKSDVYSFGVILWELATLQQPWSNLNAAQVVAAVGFKGKRLEIPRDLNPHVAALIEACWANEPWKRPSFASIMDSLRSLIKPPTPQPGLAGMTLLA</sequence>
<keyword evidence="4" id="KW-0808">Transferase</keyword>
<dbReference type="FunFam" id="1.10.510.10:FF:000193">
    <property type="entry name" value="Serine/threonine-protein kinase CTR1"/>
    <property type="match status" value="1"/>
</dbReference>
<dbReference type="GO" id="GO:0006950">
    <property type="term" value="P:response to stress"/>
    <property type="evidence" value="ECO:0007669"/>
    <property type="project" value="UniProtKB-ARBA"/>
</dbReference>
<feature type="compositionally biased region" description="Polar residues" evidence="11">
    <location>
        <begin position="610"/>
        <end position="623"/>
    </location>
</feature>
<dbReference type="Pfam" id="PF14381">
    <property type="entry name" value="EDR1_CTR1_ARMC3_pept"/>
    <property type="match status" value="1"/>
</dbReference>
<dbReference type="PROSITE" id="PS50011">
    <property type="entry name" value="PROTEIN_KINASE_DOM"/>
    <property type="match status" value="1"/>
</dbReference>
<dbReference type="Pfam" id="PF07714">
    <property type="entry name" value="PK_Tyr_Ser-Thr"/>
    <property type="match status" value="1"/>
</dbReference>
<dbReference type="Proteomes" id="UP000886885">
    <property type="component" value="Chromosome 6D"/>
</dbReference>
<evidence type="ECO:0000256" key="1">
    <source>
        <dbReference type="ARBA" id="ARBA00010507"/>
    </source>
</evidence>
<comment type="catalytic activity">
    <reaction evidence="9">
        <text>L-seryl-[protein] + ATP = O-phospho-L-seryl-[protein] + ADP + H(+)</text>
        <dbReference type="Rhea" id="RHEA:17989"/>
        <dbReference type="Rhea" id="RHEA-COMP:9863"/>
        <dbReference type="Rhea" id="RHEA-COMP:11604"/>
        <dbReference type="ChEBI" id="CHEBI:15378"/>
        <dbReference type="ChEBI" id="CHEBI:29999"/>
        <dbReference type="ChEBI" id="CHEBI:30616"/>
        <dbReference type="ChEBI" id="CHEBI:83421"/>
        <dbReference type="ChEBI" id="CHEBI:456216"/>
        <dbReference type="EC" id="2.7.11.1"/>
    </reaction>
</comment>
<protein>
    <recommendedName>
        <fullName evidence="2">non-specific serine/threonine protein kinase</fullName>
        <ecNumber evidence="2">2.7.11.1</ecNumber>
    </recommendedName>
</protein>
<feature type="domain" description="Protein kinase" evidence="12">
    <location>
        <begin position="642"/>
        <end position="900"/>
    </location>
</feature>
<dbReference type="OrthoDB" id="339325at2759"/>
<evidence type="ECO:0000259" key="12">
    <source>
        <dbReference type="PROSITE" id="PS50011"/>
    </source>
</evidence>
<evidence type="ECO:0000256" key="7">
    <source>
        <dbReference type="ARBA" id="ARBA00022840"/>
    </source>
</evidence>
<evidence type="ECO:0000256" key="9">
    <source>
        <dbReference type="ARBA" id="ARBA00048679"/>
    </source>
</evidence>
<dbReference type="SMART" id="SM00220">
    <property type="entry name" value="S_TKc"/>
    <property type="match status" value="1"/>
</dbReference>
<dbReference type="FunFam" id="3.30.200.20:FF:000060">
    <property type="entry name" value="Serine/threonine-protein kinase isoform 1"/>
    <property type="match status" value="1"/>
</dbReference>
<keyword evidence="7 10" id="KW-0067">ATP-binding</keyword>